<evidence type="ECO:0000256" key="2">
    <source>
        <dbReference type="ARBA" id="ARBA00017228"/>
    </source>
</evidence>
<keyword evidence="7 9" id="KW-0411">Iron-sulfur</keyword>
<dbReference type="RefSeq" id="WP_103357669.1">
    <property type="nucleotide sequence ID" value="NZ_CP113107.1"/>
</dbReference>
<evidence type="ECO:0000256" key="6">
    <source>
        <dbReference type="ARBA" id="ARBA00023004"/>
    </source>
</evidence>
<keyword evidence="9" id="KW-0004">4Fe-4S</keyword>
<evidence type="ECO:0000256" key="5">
    <source>
        <dbReference type="ARBA" id="ARBA00022723"/>
    </source>
</evidence>
<evidence type="ECO:0000313" key="11">
    <source>
        <dbReference type="EMBL" id="PNZ28819.1"/>
    </source>
</evidence>
<dbReference type="InterPro" id="IPR034505">
    <property type="entry name" value="Coproporphyrinogen-III_oxidase"/>
</dbReference>
<dbReference type="OrthoDB" id="9808022at2"/>
<dbReference type="PANTHER" id="PTHR13932:SF5">
    <property type="entry name" value="RADICAL S-ADENOSYL METHIONINE DOMAIN-CONTAINING PROTEIN 1, MITOCHONDRIAL"/>
    <property type="match status" value="1"/>
</dbReference>
<dbReference type="InterPro" id="IPR013785">
    <property type="entry name" value="Aldolase_TIM"/>
</dbReference>
<dbReference type="GO" id="GO:0006779">
    <property type="term" value="P:porphyrin-containing compound biosynthetic process"/>
    <property type="evidence" value="ECO:0007669"/>
    <property type="project" value="InterPro"/>
</dbReference>
<dbReference type="InterPro" id="IPR006638">
    <property type="entry name" value="Elp3/MiaA/NifB-like_rSAM"/>
</dbReference>
<sequence length="373" mass="42927">MQKVKSAYIHIPFCVKICTYCDFNKYFIQHQPVDDYLTCLIEEMSWAKETNLTTMFVGGGTPTALTVDQLERLLSAINKQFNISGEYTFEANPDELTEEKVALLKKYGVNRLSLGVQTFDEELLKVLGRSHQRADIYSAVRNARKYGIPSISLDLMYQLPGQTMQQFDESLTEALSLDVDHISSYGLILEKQTQFYNLYQKGKLNMPNEDLGAEMYHFMIDKLAQHGLQQYEISNFAKEGHASAHNKVYWKNESYYGFGAGASGYVEGVRYSNTNPVNHYIEQVKAGKRPIRTEETLTLNEKIEEEMFLGLRMNEGVNKLRFEEKFGQVLDDYYRDELQNLEAKKLIYNTPTHVALTEEGRVIGNYVFEAFIK</sequence>
<evidence type="ECO:0000256" key="4">
    <source>
        <dbReference type="ARBA" id="ARBA00022691"/>
    </source>
</evidence>
<dbReference type="InterPro" id="IPR010723">
    <property type="entry name" value="HemN_C"/>
</dbReference>
<dbReference type="CDD" id="cd01335">
    <property type="entry name" value="Radical_SAM"/>
    <property type="match status" value="1"/>
</dbReference>
<dbReference type="SFLD" id="SFLDG01082">
    <property type="entry name" value="B12-binding_domain_containing"/>
    <property type="match status" value="1"/>
</dbReference>
<dbReference type="SUPFAM" id="SSF102114">
    <property type="entry name" value="Radical SAM enzymes"/>
    <property type="match status" value="1"/>
</dbReference>
<evidence type="ECO:0000256" key="1">
    <source>
        <dbReference type="ARBA" id="ARBA00006100"/>
    </source>
</evidence>
<dbReference type="EMBL" id="PPRF01000019">
    <property type="protein sequence ID" value="PNZ28819.1"/>
    <property type="molecule type" value="Genomic_DNA"/>
</dbReference>
<dbReference type="SFLD" id="SFLDF00288">
    <property type="entry name" value="HemN-like__clustered_with_nucl"/>
    <property type="match status" value="1"/>
</dbReference>
<dbReference type="GO" id="GO:0046872">
    <property type="term" value="F:metal ion binding"/>
    <property type="evidence" value="ECO:0007669"/>
    <property type="project" value="UniProtKB-UniRule"/>
</dbReference>
<dbReference type="NCBIfam" id="TIGR00539">
    <property type="entry name" value="hemN_rel"/>
    <property type="match status" value="1"/>
</dbReference>
<dbReference type="InterPro" id="IPR058240">
    <property type="entry name" value="rSAM_sf"/>
</dbReference>
<dbReference type="SFLD" id="SFLDF00562">
    <property type="entry name" value="HemN-like__clustered_with_heat"/>
    <property type="match status" value="1"/>
</dbReference>
<accession>A0A2K3YT85</accession>
<reference evidence="11 12" key="1">
    <citation type="submission" date="2017-08" db="EMBL/GenBank/DDBJ databases">
        <title>Draft genome sequences of 64 type strains of genus Staph aureus.</title>
        <authorList>
            <person name="Cole K."/>
            <person name="Golubchik T."/>
            <person name="Russell J."/>
            <person name="Foster D."/>
            <person name="Llewelyn M."/>
            <person name="Wilson D."/>
            <person name="Crook D."/>
            <person name="Paul J."/>
        </authorList>
    </citation>
    <scope>NUCLEOTIDE SEQUENCE [LARGE SCALE GENOMIC DNA]</scope>
    <source>
        <strain evidence="11 12">DSM 21968</strain>
    </source>
</reference>
<dbReference type="SFLD" id="SFLDG01065">
    <property type="entry name" value="anaerobic_coproporphyrinogen-I"/>
    <property type="match status" value="1"/>
</dbReference>
<comment type="subcellular location">
    <subcellularLocation>
        <location evidence="9">Cytoplasm</location>
    </subcellularLocation>
</comment>
<dbReference type="GO" id="GO:0051539">
    <property type="term" value="F:4 iron, 4 sulfur cluster binding"/>
    <property type="evidence" value="ECO:0007669"/>
    <property type="project" value="UniProtKB-UniRule"/>
</dbReference>
<dbReference type="InterPro" id="IPR004559">
    <property type="entry name" value="HemW-like"/>
</dbReference>
<keyword evidence="4 9" id="KW-0949">S-adenosyl-L-methionine</keyword>
<feature type="domain" description="Radical SAM core" evidence="10">
    <location>
        <begin position="1"/>
        <end position="229"/>
    </location>
</feature>
<name>A0A2K3YT85_9STAP</name>
<evidence type="ECO:0000256" key="9">
    <source>
        <dbReference type="RuleBase" id="RU364116"/>
    </source>
</evidence>
<dbReference type="SMART" id="SM00729">
    <property type="entry name" value="Elp3"/>
    <property type="match status" value="1"/>
</dbReference>
<evidence type="ECO:0000256" key="3">
    <source>
        <dbReference type="ARBA" id="ARBA00022617"/>
    </source>
</evidence>
<dbReference type="AlphaFoldDB" id="A0A2K3YT85"/>
<dbReference type="PANTHER" id="PTHR13932">
    <property type="entry name" value="COPROPORPHYRINIGEN III OXIDASE"/>
    <property type="match status" value="1"/>
</dbReference>
<dbReference type="Proteomes" id="UP000242752">
    <property type="component" value="Unassembled WGS sequence"/>
</dbReference>
<keyword evidence="6 9" id="KW-0408">Iron</keyword>
<organism evidence="11 12">
    <name type="scientific">Staphylococcus rostri</name>
    <dbReference type="NCBI Taxonomy" id="522262"/>
    <lineage>
        <taxon>Bacteria</taxon>
        <taxon>Bacillati</taxon>
        <taxon>Bacillota</taxon>
        <taxon>Bacilli</taxon>
        <taxon>Bacillales</taxon>
        <taxon>Staphylococcaceae</taxon>
        <taxon>Staphylococcus</taxon>
    </lineage>
</organism>
<dbReference type="Pfam" id="PF04055">
    <property type="entry name" value="Radical_SAM"/>
    <property type="match status" value="1"/>
</dbReference>
<dbReference type="Gene3D" id="3.20.20.70">
    <property type="entry name" value="Aldolase class I"/>
    <property type="match status" value="1"/>
</dbReference>
<protein>
    <recommendedName>
        <fullName evidence="2 9">Heme chaperone HemW</fullName>
    </recommendedName>
</protein>
<dbReference type="SFLD" id="SFLDS00029">
    <property type="entry name" value="Radical_SAM"/>
    <property type="match status" value="1"/>
</dbReference>
<keyword evidence="3 9" id="KW-0349">Heme</keyword>
<dbReference type="Pfam" id="PF06969">
    <property type="entry name" value="HemN_C"/>
    <property type="match status" value="1"/>
</dbReference>
<dbReference type="PROSITE" id="PS51918">
    <property type="entry name" value="RADICAL_SAM"/>
    <property type="match status" value="1"/>
</dbReference>
<proteinExistence type="inferred from homology"/>
<evidence type="ECO:0000256" key="8">
    <source>
        <dbReference type="ARBA" id="ARBA00023186"/>
    </source>
</evidence>
<dbReference type="GO" id="GO:0005737">
    <property type="term" value="C:cytoplasm"/>
    <property type="evidence" value="ECO:0007669"/>
    <property type="project" value="UniProtKB-SubCell"/>
</dbReference>
<comment type="similarity">
    <text evidence="1">Belongs to the anaerobic coproporphyrinogen-III oxidase family. HemW subfamily.</text>
</comment>
<dbReference type="GO" id="GO:0004109">
    <property type="term" value="F:coproporphyrinogen oxidase activity"/>
    <property type="evidence" value="ECO:0007669"/>
    <property type="project" value="InterPro"/>
</dbReference>
<keyword evidence="12" id="KW-1185">Reference proteome</keyword>
<evidence type="ECO:0000256" key="7">
    <source>
        <dbReference type="ARBA" id="ARBA00023014"/>
    </source>
</evidence>
<evidence type="ECO:0000259" key="10">
    <source>
        <dbReference type="PROSITE" id="PS51918"/>
    </source>
</evidence>
<dbReference type="InterPro" id="IPR007197">
    <property type="entry name" value="rSAM"/>
</dbReference>
<comment type="function">
    <text evidence="9">Probably acts as a heme chaperone, transferring heme to an unknown acceptor. Binds one molecule of heme per monomer, possibly covalently. Binds 1 [4Fe-4S] cluster. The cluster is coordinated with 3 cysteines and an exchangeable S-adenosyl-L-methionine.</text>
</comment>
<gene>
    <name evidence="11" type="ORF">CD122_03750</name>
</gene>
<keyword evidence="9" id="KW-0963">Cytoplasm</keyword>
<keyword evidence="5 9" id="KW-0479">Metal-binding</keyword>
<comment type="caution">
    <text evidence="11">The sequence shown here is derived from an EMBL/GenBank/DDBJ whole genome shotgun (WGS) entry which is preliminary data.</text>
</comment>
<keyword evidence="8 9" id="KW-0143">Chaperone</keyword>
<evidence type="ECO:0000313" key="12">
    <source>
        <dbReference type="Proteomes" id="UP000242752"/>
    </source>
</evidence>